<comment type="caution">
    <text evidence="2">The sequence shown here is derived from an EMBL/GenBank/DDBJ whole genome shotgun (WGS) entry which is preliminary data.</text>
</comment>
<evidence type="ECO:0000313" key="3">
    <source>
        <dbReference type="Proteomes" id="UP000297853"/>
    </source>
</evidence>
<organism evidence="2 3">
    <name type="scientific">Cryobacterium sinapicolor</name>
    <dbReference type="NCBI Taxonomy" id="1259236"/>
    <lineage>
        <taxon>Bacteria</taxon>
        <taxon>Bacillati</taxon>
        <taxon>Actinomycetota</taxon>
        <taxon>Actinomycetes</taxon>
        <taxon>Micrococcales</taxon>
        <taxon>Microbacteriaceae</taxon>
        <taxon>Cryobacterium</taxon>
    </lineage>
</organism>
<dbReference type="RefSeq" id="WP_134427261.1">
    <property type="nucleotide sequence ID" value="NZ_SOGQ01000011.1"/>
</dbReference>
<proteinExistence type="predicted"/>
<dbReference type="EMBL" id="SOGQ01000011">
    <property type="protein sequence ID" value="TFD05040.1"/>
    <property type="molecule type" value="Genomic_DNA"/>
</dbReference>
<reference evidence="2 3" key="1">
    <citation type="submission" date="2019-03" db="EMBL/GenBank/DDBJ databases">
        <title>Genomics of glacier-inhabiting Cryobacterium strains.</title>
        <authorList>
            <person name="Liu Q."/>
            <person name="Xin Y.-H."/>
        </authorList>
    </citation>
    <scope>NUCLEOTIDE SEQUENCE [LARGE SCALE GENOMIC DNA]</scope>
    <source>
        <strain evidence="2 3">TMT1-23-1</strain>
    </source>
</reference>
<evidence type="ECO:0000256" key="1">
    <source>
        <dbReference type="SAM" id="Phobius"/>
    </source>
</evidence>
<keyword evidence="3" id="KW-1185">Reference proteome</keyword>
<keyword evidence="1" id="KW-1133">Transmembrane helix</keyword>
<feature type="transmembrane region" description="Helical" evidence="1">
    <location>
        <begin position="49"/>
        <end position="72"/>
    </location>
</feature>
<name>A0ABY2JG85_9MICO</name>
<keyword evidence="1" id="KW-0472">Membrane</keyword>
<feature type="transmembrane region" description="Helical" evidence="1">
    <location>
        <begin position="12"/>
        <end position="37"/>
    </location>
</feature>
<dbReference type="Proteomes" id="UP000297853">
    <property type="component" value="Unassembled WGS sequence"/>
</dbReference>
<protein>
    <submittedName>
        <fullName evidence="2">Uncharacterized protein</fullName>
    </submittedName>
</protein>
<keyword evidence="1" id="KW-0812">Transmembrane</keyword>
<sequence length="82" mass="8690">MADTDSTDRTLSIRLMLIGGFVGIFAPIFGFLGGTMVGVDQTVGGLEPLFVWLFVGMIVGMLGVAVGILGALRWVKGKHHLD</sequence>
<evidence type="ECO:0000313" key="2">
    <source>
        <dbReference type="EMBL" id="TFD05040.1"/>
    </source>
</evidence>
<accession>A0ABY2JG85</accession>
<gene>
    <name evidence="2" type="ORF">E3T28_01605</name>
</gene>